<evidence type="ECO:0000313" key="8">
    <source>
        <dbReference type="Proteomes" id="UP000728032"/>
    </source>
</evidence>
<evidence type="ECO:0000256" key="2">
    <source>
        <dbReference type="ARBA" id="ARBA00022692"/>
    </source>
</evidence>
<dbReference type="GO" id="GO:0005789">
    <property type="term" value="C:endoplasmic reticulum membrane"/>
    <property type="evidence" value="ECO:0007669"/>
    <property type="project" value="TreeGrafter"/>
</dbReference>
<feature type="transmembrane region" description="Helical" evidence="6">
    <location>
        <begin position="6"/>
        <end position="26"/>
    </location>
</feature>
<feature type="non-terminal residue" evidence="7">
    <location>
        <position position="1"/>
    </location>
</feature>
<keyword evidence="8" id="KW-1185">Reference proteome</keyword>
<sequence>PSYRHVLWVQLAFLPYTTVLYIIWYFRWIWRFNFNKEEFGDEEKQYIIRKFMGLSQLQWEALTEEEVGEYMEDELWIKENFDVWKRNKDYETKAQLAESSSYKRYRRYMRKGGPGQMTFLED</sequence>
<keyword evidence="5" id="KW-0143">Chaperone</keyword>
<evidence type="ECO:0000256" key="1">
    <source>
        <dbReference type="ARBA" id="ARBA00004370"/>
    </source>
</evidence>
<dbReference type="OrthoDB" id="270167at2759"/>
<organism evidence="7">
    <name type="scientific">Oppiella nova</name>
    <dbReference type="NCBI Taxonomy" id="334625"/>
    <lineage>
        <taxon>Eukaryota</taxon>
        <taxon>Metazoa</taxon>
        <taxon>Ecdysozoa</taxon>
        <taxon>Arthropoda</taxon>
        <taxon>Chelicerata</taxon>
        <taxon>Arachnida</taxon>
        <taxon>Acari</taxon>
        <taxon>Acariformes</taxon>
        <taxon>Sarcoptiformes</taxon>
        <taxon>Oribatida</taxon>
        <taxon>Brachypylina</taxon>
        <taxon>Oppioidea</taxon>
        <taxon>Oppiidae</taxon>
        <taxon>Oppiella</taxon>
    </lineage>
</organism>
<dbReference type="EMBL" id="CAJPVJ010010352">
    <property type="protein sequence ID" value="CAG2173164.1"/>
    <property type="molecule type" value="Genomic_DNA"/>
</dbReference>
<proteinExistence type="predicted"/>
<evidence type="ECO:0000256" key="6">
    <source>
        <dbReference type="SAM" id="Phobius"/>
    </source>
</evidence>
<evidence type="ECO:0000313" key="7">
    <source>
        <dbReference type="EMBL" id="CAD7655977.1"/>
    </source>
</evidence>
<accession>A0A7R9M9I0</accession>
<gene>
    <name evidence="7" type="ORF">ONB1V03_LOCUS12617</name>
</gene>
<keyword evidence="4 6" id="KW-0472">Membrane</keyword>
<evidence type="ECO:0000256" key="5">
    <source>
        <dbReference type="ARBA" id="ARBA00023186"/>
    </source>
</evidence>
<protein>
    <submittedName>
        <fullName evidence="7">Uncharacterized protein</fullName>
    </submittedName>
</protein>
<dbReference type="PANTHER" id="PTHR44176:SF1">
    <property type="entry name" value="DNAJ HOMOLOG SUBFAMILY C MEMBER 25"/>
    <property type="match status" value="1"/>
</dbReference>
<reference evidence="7" key="1">
    <citation type="submission" date="2020-11" db="EMBL/GenBank/DDBJ databases">
        <authorList>
            <person name="Tran Van P."/>
        </authorList>
    </citation>
    <scope>NUCLEOTIDE SEQUENCE</scope>
</reference>
<evidence type="ECO:0000256" key="4">
    <source>
        <dbReference type="ARBA" id="ARBA00023136"/>
    </source>
</evidence>
<evidence type="ECO:0000256" key="3">
    <source>
        <dbReference type="ARBA" id="ARBA00022989"/>
    </source>
</evidence>
<comment type="subcellular location">
    <subcellularLocation>
        <location evidence="1">Membrane</location>
    </subcellularLocation>
</comment>
<dbReference type="EMBL" id="OC925177">
    <property type="protein sequence ID" value="CAD7655977.1"/>
    <property type="molecule type" value="Genomic_DNA"/>
</dbReference>
<keyword evidence="2 6" id="KW-0812">Transmembrane</keyword>
<dbReference type="PANTHER" id="PTHR44176">
    <property type="entry name" value="DNAJ HOMOLOG SUBFAMILY C MEMBER 25"/>
    <property type="match status" value="1"/>
</dbReference>
<dbReference type="AlphaFoldDB" id="A0A7R9M9I0"/>
<name>A0A7R9M9I0_9ACAR</name>
<dbReference type="GO" id="GO:0006457">
    <property type="term" value="P:protein folding"/>
    <property type="evidence" value="ECO:0007669"/>
    <property type="project" value="InterPro"/>
</dbReference>
<keyword evidence="3 6" id="KW-1133">Transmembrane helix</keyword>
<dbReference type="InterPro" id="IPR044632">
    <property type="entry name" value="DNAJC25-like"/>
</dbReference>
<dbReference type="Proteomes" id="UP000728032">
    <property type="component" value="Unassembled WGS sequence"/>
</dbReference>